<protein>
    <submittedName>
        <fullName evidence="1">Uncharacterized protein</fullName>
    </submittedName>
</protein>
<proteinExistence type="predicted"/>
<evidence type="ECO:0000313" key="1">
    <source>
        <dbReference type="EMBL" id="CAI3960216.1"/>
    </source>
</evidence>
<gene>
    <name evidence="2" type="ORF">R53529_LOCUS2391</name>
    <name evidence="1" type="ORF">R53530_LOCUS2390</name>
</gene>
<accession>A0A9W4XE97</accession>
<dbReference type="Proteomes" id="UP001154259">
    <property type="component" value="Unassembled WGS sequence"/>
</dbReference>
<dbReference type="RefSeq" id="WP_271790796.1">
    <property type="nucleotide sequence ID" value="NZ_CAMXCM010000018.1"/>
</dbReference>
<evidence type="ECO:0000313" key="3">
    <source>
        <dbReference type="Proteomes" id="UP001154255"/>
    </source>
</evidence>
<organism evidence="1 3">
    <name type="scientific">Commensalibacter communis</name>
    <dbReference type="NCBI Taxonomy" id="2972786"/>
    <lineage>
        <taxon>Bacteria</taxon>
        <taxon>Pseudomonadati</taxon>
        <taxon>Pseudomonadota</taxon>
        <taxon>Alphaproteobacteria</taxon>
        <taxon>Acetobacterales</taxon>
        <taxon>Acetobacteraceae</taxon>
    </lineage>
</organism>
<dbReference type="AlphaFoldDB" id="A0A9W4XE97"/>
<name>A0A9W4XE97_9PROT</name>
<sequence>MDTIYQEWSSFYPGLQQIVLFISYKKEKRIEISTLYEDKNRFDDFVLELEGILEKRNHSVVSEVIKTYLNSSMDDFQKFKLCADLCSFLYRAGIVGIKLAAEDSVQYSFRNKTVLHKNEINEQAKLYIHPTFLSALAIEDN</sequence>
<evidence type="ECO:0000313" key="2">
    <source>
        <dbReference type="EMBL" id="CAI3961822.1"/>
    </source>
</evidence>
<keyword evidence="4" id="KW-1185">Reference proteome</keyword>
<dbReference type="EMBL" id="CAMXCS010000018">
    <property type="protein sequence ID" value="CAI3961822.1"/>
    <property type="molecule type" value="Genomic_DNA"/>
</dbReference>
<dbReference type="EMBL" id="CAMXCM010000018">
    <property type="protein sequence ID" value="CAI3960216.1"/>
    <property type="molecule type" value="Genomic_DNA"/>
</dbReference>
<evidence type="ECO:0000313" key="4">
    <source>
        <dbReference type="Proteomes" id="UP001154259"/>
    </source>
</evidence>
<dbReference type="Proteomes" id="UP001154255">
    <property type="component" value="Unassembled WGS sequence"/>
</dbReference>
<reference evidence="1" key="1">
    <citation type="submission" date="2022-10" db="EMBL/GenBank/DDBJ databases">
        <authorList>
            <person name="Botero Cardona J."/>
        </authorList>
    </citation>
    <scope>NUCLEOTIDE SEQUENCE</scope>
    <source>
        <strain evidence="1">LMG 31819</strain>
        <strain evidence="2">R-53529</strain>
    </source>
</reference>
<comment type="caution">
    <text evidence="1">The sequence shown here is derived from an EMBL/GenBank/DDBJ whole genome shotgun (WGS) entry which is preliminary data.</text>
</comment>